<name>A0A6H5J786_9HYME</name>
<organism evidence="1 2">
    <name type="scientific">Trichogramma brassicae</name>
    <dbReference type="NCBI Taxonomy" id="86971"/>
    <lineage>
        <taxon>Eukaryota</taxon>
        <taxon>Metazoa</taxon>
        <taxon>Ecdysozoa</taxon>
        <taxon>Arthropoda</taxon>
        <taxon>Hexapoda</taxon>
        <taxon>Insecta</taxon>
        <taxon>Pterygota</taxon>
        <taxon>Neoptera</taxon>
        <taxon>Endopterygota</taxon>
        <taxon>Hymenoptera</taxon>
        <taxon>Apocrita</taxon>
        <taxon>Proctotrupomorpha</taxon>
        <taxon>Chalcidoidea</taxon>
        <taxon>Trichogrammatidae</taxon>
        <taxon>Trichogramma</taxon>
    </lineage>
</organism>
<keyword evidence="2" id="KW-1185">Reference proteome</keyword>
<dbReference type="Proteomes" id="UP000479190">
    <property type="component" value="Unassembled WGS sequence"/>
</dbReference>
<accession>A0A6H5J786</accession>
<feature type="non-terminal residue" evidence="1">
    <location>
        <position position="80"/>
    </location>
</feature>
<dbReference type="AlphaFoldDB" id="A0A6H5J786"/>
<protein>
    <submittedName>
        <fullName evidence="1">Uncharacterized protein</fullName>
    </submittedName>
</protein>
<reference evidence="1 2" key="1">
    <citation type="submission" date="2020-02" db="EMBL/GenBank/DDBJ databases">
        <authorList>
            <person name="Ferguson B K."/>
        </authorList>
    </citation>
    <scope>NUCLEOTIDE SEQUENCE [LARGE SCALE GENOMIC DNA]</scope>
</reference>
<sequence length="80" mass="9401">MLYNIISRHAITSITDYNLYAPSWPPRLAVTAVRIVGRATRDVVERDRALYGNTIWRKYLRELNDLHSLTRSLEDGRGWR</sequence>
<gene>
    <name evidence="1" type="ORF">TBRA_LOCUS16035</name>
</gene>
<proteinExistence type="predicted"/>
<evidence type="ECO:0000313" key="1">
    <source>
        <dbReference type="EMBL" id="CAB0044447.1"/>
    </source>
</evidence>
<dbReference type="EMBL" id="CADCXV010001459">
    <property type="protein sequence ID" value="CAB0044447.1"/>
    <property type="molecule type" value="Genomic_DNA"/>
</dbReference>
<evidence type="ECO:0000313" key="2">
    <source>
        <dbReference type="Proteomes" id="UP000479190"/>
    </source>
</evidence>